<accession>A0A1A3H6C3</accession>
<dbReference type="AlphaFoldDB" id="A0A1A3H6C3"/>
<dbReference type="EMBL" id="LZLC01000082">
    <property type="protein sequence ID" value="OBJ43186.1"/>
    <property type="molecule type" value="Genomic_DNA"/>
</dbReference>
<organism evidence="1 2">
    <name type="scientific">Mycolicibacterium mucogenicum</name>
    <name type="common">Mycobacterium mucogenicum</name>
    <dbReference type="NCBI Taxonomy" id="56689"/>
    <lineage>
        <taxon>Bacteria</taxon>
        <taxon>Bacillati</taxon>
        <taxon>Actinomycetota</taxon>
        <taxon>Actinomycetes</taxon>
        <taxon>Mycobacteriales</taxon>
        <taxon>Mycobacteriaceae</taxon>
        <taxon>Mycolicibacterium</taxon>
    </lineage>
</organism>
<evidence type="ECO:0000313" key="1">
    <source>
        <dbReference type="EMBL" id="OBJ43186.1"/>
    </source>
</evidence>
<comment type="caution">
    <text evidence="1">The sequence shown here is derived from an EMBL/GenBank/DDBJ whole genome shotgun (WGS) entry which is preliminary data.</text>
</comment>
<gene>
    <name evidence="1" type="ORF">A5630_19440</name>
</gene>
<name>A0A1A3H6C3_MYCMU</name>
<evidence type="ECO:0000313" key="2">
    <source>
        <dbReference type="Proteomes" id="UP000093898"/>
    </source>
</evidence>
<sequence length="277" mass="30313">MDIGVGSFVGIIKGLAGFGLGMVGSPLRITVLEGQDRQKVVTEASIRSGANARVIPRWVPGDSDTPPPTEMFDAENLYLSIEKVAHEQRWLPVDQDRVVLHIYNKSDDAVFFNRVWATAHPVLTAPMRGCVVQLGAGGSLVQTFGLSVALHSDRSCSVSANLDLNEMDLTTRSFQLGPRESLHLLVDAGIGIGETSPVIDWCLWFELDANRGLRSRRQVRVPAARKYQIGPRRTFRIVNGTGMSRFVTQSTDTAASFTWHLEPALPPVLTHAPEDAT</sequence>
<dbReference type="Proteomes" id="UP000093898">
    <property type="component" value="Unassembled WGS sequence"/>
</dbReference>
<protein>
    <submittedName>
        <fullName evidence="1">Uncharacterized protein</fullName>
    </submittedName>
</protein>
<proteinExistence type="predicted"/>
<dbReference type="RefSeq" id="WP_064980276.1">
    <property type="nucleotide sequence ID" value="NZ_LZLC01000082.1"/>
</dbReference>
<reference evidence="1 2" key="1">
    <citation type="submission" date="2016-06" db="EMBL/GenBank/DDBJ databases">
        <authorList>
            <person name="Kjaerup R.B."/>
            <person name="Dalgaard T.S."/>
            <person name="Juul-Madsen H.R."/>
        </authorList>
    </citation>
    <scope>NUCLEOTIDE SEQUENCE [LARGE SCALE GENOMIC DNA]</scope>
    <source>
        <strain evidence="1 2">1127319.6</strain>
    </source>
</reference>